<proteinExistence type="predicted"/>
<evidence type="ECO:0000313" key="1">
    <source>
        <dbReference type="EMBL" id="CAJ54256.1"/>
    </source>
</evidence>
<dbReference type="Gene3D" id="3.40.140.20">
    <property type="match status" value="2"/>
</dbReference>
<dbReference type="OrthoDB" id="9802065at2"/>
<evidence type="ECO:0000313" key="2">
    <source>
        <dbReference type="Proteomes" id="UP000002430"/>
    </source>
</evidence>
<dbReference type="PANTHER" id="PTHR11692:SF0">
    <property type="entry name" value="BIFUNCTIONAL PURINE BIOSYNTHESIS PROTEIN ATIC"/>
    <property type="match status" value="1"/>
</dbReference>
<dbReference type="InterPro" id="IPR024051">
    <property type="entry name" value="AICAR_Tfase_dup_dom_sf"/>
</dbReference>
<dbReference type="InterPro" id="IPR002695">
    <property type="entry name" value="PurH-like"/>
</dbReference>
<dbReference type="eggNOG" id="COG0138">
    <property type="taxonomic scope" value="Bacteria"/>
</dbReference>
<gene>
    <name evidence="1" type="primary">purH</name>
    <name evidence="1" type="ordered locus">LI0200</name>
</gene>
<dbReference type="EMBL" id="AM180252">
    <property type="protein sequence ID" value="CAJ54256.1"/>
    <property type="molecule type" value="Genomic_DNA"/>
</dbReference>
<accession>Q1MRX0</accession>
<dbReference type="KEGG" id="lip:LI0200"/>
<dbReference type="GO" id="GO:0004643">
    <property type="term" value="F:phosphoribosylaminoimidazolecarboxamide formyltransferase activity"/>
    <property type="evidence" value="ECO:0007669"/>
    <property type="project" value="InterPro"/>
</dbReference>
<dbReference type="PANTHER" id="PTHR11692">
    <property type="entry name" value="BIFUNCTIONAL PURINE BIOSYNTHESIS PROTEIN PURH"/>
    <property type="match status" value="1"/>
</dbReference>
<dbReference type="InterPro" id="IPR016193">
    <property type="entry name" value="Cytidine_deaminase-like"/>
</dbReference>
<keyword evidence="2" id="KW-1185">Reference proteome</keyword>
<dbReference type="Proteomes" id="UP000002430">
    <property type="component" value="Chromosome"/>
</dbReference>
<dbReference type="GO" id="GO:0006189">
    <property type="term" value="P:'de novo' IMP biosynthetic process"/>
    <property type="evidence" value="ECO:0007669"/>
    <property type="project" value="TreeGrafter"/>
</dbReference>
<name>Q1MRX0_LAWIP</name>
<dbReference type="HOGENOM" id="CLU_016316_1_0_7"/>
<dbReference type="SMART" id="SM00798">
    <property type="entry name" value="AICARFT_IMPCHas"/>
    <property type="match status" value="1"/>
</dbReference>
<dbReference type="RefSeq" id="WP_011526282.1">
    <property type="nucleotide sequence ID" value="NC_008011.1"/>
</dbReference>
<dbReference type="Pfam" id="PF01808">
    <property type="entry name" value="AICARFT_IMPCHas"/>
    <property type="match status" value="1"/>
</dbReference>
<dbReference type="SUPFAM" id="SSF53927">
    <property type="entry name" value="Cytidine deaminase-like"/>
    <property type="match status" value="1"/>
</dbReference>
<dbReference type="STRING" id="363253.LI0200"/>
<sequence>MGLLKDMYHKVVEEHFPPTITISFGDKILTYTKKTWNINGEIKGLRYGDNPDQPAALYEFTSGELTIGDTIWRTSGGIISSLTDAELIQSGKHPGKTNLTDIDNGCNILQYLASRPAAVILKHNNPCGVAWSKKSIGNALEKAFWCDRIAAFGGAIVVNRPLDHDSANLIFKHYFEVIAAPDYEPGVLELLTTKKNLRILKLPGLNSLDQLTHSHYLDIKSLCDGGLILQESFLNRVRSTASFLPATATSKDGVTISAKQPTDEQIEDLLFAWSVEAGVSSNSVIFAHDGATVAIGTGEQDRVGCIELAIFKAYAKYADKLTYQNYGLSLYELREQAANDKTSLEKLEKIKKETNDVCGGLKGSVMVSDGFFPFRDGVDLCINQGVTAIAQPGGSLNDYEVIKAVNESSPQVAMVFTGQRSFKH</sequence>
<dbReference type="PIRSF" id="PIRSF000414">
    <property type="entry name" value="AICARFT_IMPCHas"/>
    <property type="match status" value="1"/>
</dbReference>
<organism evidence="1 2">
    <name type="scientific">Lawsonia intracellularis (strain PHE/MN1-00)</name>
    <dbReference type="NCBI Taxonomy" id="363253"/>
    <lineage>
        <taxon>Bacteria</taxon>
        <taxon>Pseudomonadati</taxon>
        <taxon>Thermodesulfobacteriota</taxon>
        <taxon>Desulfovibrionia</taxon>
        <taxon>Desulfovibrionales</taxon>
        <taxon>Desulfovibrionaceae</taxon>
        <taxon>Lawsonia</taxon>
    </lineage>
</organism>
<dbReference type="GO" id="GO:0005829">
    <property type="term" value="C:cytosol"/>
    <property type="evidence" value="ECO:0007669"/>
    <property type="project" value="TreeGrafter"/>
</dbReference>
<reference evidence="1 2" key="1">
    <citation type="submission" date="2005-11" db="EMBL/GenBank/DDBJ databases">
        <title>The complete genome sequence of Lawsonia intracellularis: the causative agent of proliferative enteropathy.</title>
        <authorList>
            <person name="Kaur K."/>
            <person name="Zhang Q."/>
            <person name="Beckler D."/>
            <person name="Munir S."/>
            <person name="Li L."/>
            <person name="Kinsley K."/>
            <person name="Herron L."/>
            <person name="Peterson A."/>
            <person name="May B."/>
            <person name="Singh S."/>
            <person name="Gebhart C."/>
            <person name="Kapur V."/>
        </authorList>
    </citation>
    <scope>NUCLEOTIDE SEQUENCE [LARGE SCALE GENOMIC DNA]</scope>
    <source>
        <strain evidence="1 2">PHE/MN1-00</strain>
    </source>
</reference>
<dbReference type="AlphaFoldDB" id="Q1MRX0"/>
<dbReference type="GO" id="GO:0003937">
    <property type="term" value="F:IMP cyclohydrolase activity"/>
    <property type="evidence" value="ECO:0007669"/>
    <property type="project" value="InterPro"/>
</dbReference>
<protein>
    <submittedName>
        <fullName evidence="1">AICAR transformylase/IMP cyclohydrolase PurH</fullName>
    </submittedName>
</protein>